<feature type="domain" description="Enoyl reductase (ER)" evidence="1">
    <location>
        <begin position="22"/>
        <end position="331"/>
    </location>
</feature>
<name>A0A1X7H9G5_9BACL</name>
<dbReference type="InterPro" id="IPR014188">
    <property type="entry name" value="Acrylyl-CoA_reductase_AcuI"/>
</dbReference>
<organism evidence="2 3">
    <name type="scientific">Paenibacillus uliginis N3/975</name>
    <dbReference type="NCBI Taxonomy" id="1313296"/>
    <lineage>
        <taxon>Bacteria</taxon>
        <taxon>Bacillati</taxon>
        <taxon>Bacillota</taxon>
        <taxon>Bacilli</taxon>
        <taxon>Bacillales</taxon>
        <taxon>Paenibacillaceae</taxon>
        <taxon>Paenibacillus</taxon>
    </lineage>
</organism>
<dbReference type="PANTHER" id="PTHR43677:SF1">
    <property type="entry name" value="ACRYLYL-COA REDUCTASE ACUI-RELATED"/>
    <property type="match status" value="1"/>
</dbReference>
<dbReference type="SUPFAM" id="SSF50129">
    <property type="entry name" value="GroES-like"/>
    <property type="match status" value="1"/>
</dbReference>
<dbReference type="InterPro" id="IPR011032">
    <property type="entry name" value="GroES-like_sf"/>
</dbReference>
<dbReference type="Pfam" id="PF00107">
    <property type="entry name" value="ADH_zinc_N"/>
    <property type="match status" value="1"/>
</dbReference>
<keyword evidence="3" id="KW-1185">Reference proteome</keyword>
<dbReference type="SMART" id="SM00829">
    <property type="entry name" value="PKS_ER"/>
    <property type="match status" value="1"/>
</dbReference>
<proteinExistence type="predicted"/>
<protein>
    <submittedName>
        <fullName evidence="2">Putative quinone oxidoreductase, YhdH/YhfP family</fullName>
    </submittedName>
</protein>
<dbReference type="Pfam" id="PF08240">
    <property type="entry name" value="ADH_N"/>
    <property type="match status" value="1"/>
</dbReference>
<dbReference type="InterPro" id="IPR013149">
    <property type="entry name" value="ADH-like_C"/>
</dbReference>
<sequence length="340" mass="35910">MNADTIFQAFVVRNDDQGFRSGVEDWRMDQLPEGDVTIRVLYSGVNYKDGLASTPEGRIVRRYPFIPGIDLAGTVVESSHPSFKEGDEVLCTGYELGVSHEGGYSQYARVKGDWLLPLPKGLSHKEAMGIGTAGFTAALSAASLLLNGVQPSDGPVLVAGASGGVGSFSVSIMSKLGFEVVASTGKISSQGDWLRGIGAHTVISRDETSAESRGVLAAEKWAAVIDPVGGAQLTGLLKHVKYGGAIALSGLTGGGDFAATVYPFILRGVKLLGIDSVFCPMNIRKEIWSKLAGEWKPDTALKSGIHVHPLHELPEILANILKGGATGRSIISLFEESEVE</sequence>
<dbReference type="Gene3D" id="3.90.180.10">
    <property type="entry name" value="Medium-chain alcohol dehydrogenases, catalytic domain"/>
    <property type="match status" value="1"/>
</dbReference>
<reference evidence="2 3" key="1">
    <citation type="submission" date="2017-04" db="EMBL/GenBank/DDBJ databases">
        <authorList>
            <person name="Afonso C.L."/>
            <person name="Miller P.J."/>
            <person name="Scott M.A."/>
            <person name="Spackman E."/>
            <person name="Goraichik I."/>
            <person name="Dimitrov K.M."/>
            <person name="Suarez D.L."/>
            <person name="Swayne D.E."/>
        </authorList>
    </citation>
    <scope>NUCLEOTIDE SEQUENCE [LARGE SCALE GENOMIC DNA]</scope>
    <source>
        <strain evidence="2 3">N3/975</strain>
    </source>
</reference>
<dbReference type="Gene3D" id="3.40.50.720">
    <property type="entry name" value="NAD(P)-binding Rossmann-like Domain"/>
    <property type="match status" value="1"/>
</dbReference>
<dbReference type="GO" id="GO:0043957">
    <property type="term" value="F:acryloyl-CoA reductase (NADPH) activity"/>
    <property type="evidence" value="ECO:0007669"/>
    <property type="project" value="TreeGrafter"/>
</dbReference>
<dbReference type="SUPFAM" id="SSF51735">
    <property type="entry name" value="NAD(P)-binding Rossmann-fold domains"/>
    <property type="match status" value="1"/>
</dbReference>
<dbReference type="InterPro" id="IPR013154">
    <property type="entry name" value="ADH-like_N"/>
</dbReference>
<dbReference type="InterPro" id="IPR051397">
    <property type="entry name" value="Zn-ADH-like_protein"/>
</dbReference>
<accession>A0A1X7H9G5</accession>
<evidence type="ECO:0000259" key="1">
    <source>
        <dbReference type="SMART" id="SM00829"/>
    </source>
</evidence>
<dbReference type="InterPro" id="IPR036291">
    <property type="entry name" value="NAD(P)-bd_dom_sf"/>
</dbReference>
<dbReference type="InterPro" id="IPR020843">
    <property type="entry name" value="ER"/>
</dbReference>
<evidence type="ECO:0000313" key="3">
    <source>
        <dbReference type="Proteomes" id="UP000192940"/>
    </source>
</evidence>
<dbReference type="RefSeq" id="WP_208918967.1">
    <property type="nucleotide sequence ID" value="NZ_LT840184.1"/>
</dbReference>
<dbReference type="STRING" id="1313296.SAMN05661091_2102"/>
<dbReference type="AlphaFoldDB" id="A0A1X7H9G5"/>
<dbReference type="EMBL" id="LT840184">
    <property type="protein sequence ID" value="SMF82068.1"/>
    <property type="molecule type" value="Genomic_DNA"/>
</dbReference>
<dbReference type="NCBIfam" id="TIGR02823">
    <property type="entry name" value="oxido_YhdH"/>
    <property type="match status" value="1"/>
</dbReference>
<gene>
    <name evidence="2" type="ORF">SAMN05661091_2102</name>
</gene>
<dbReference type="Proteomes" id="UP000192940">
    <property type="component" value="Chromosome I"/>
</dbReference>
<dbReference type="PANTHER" id="PTHR43677">
    <property type="entry name" value="SHORT-CHAIN DEHYDROGENASE/REDUCTASE"/>
    <property type="match status" value="1"/>
</dbReference>
<evidence type="ECO:0000313" key="2">
    <source>
        <dbReference type="EMBL" id="SMF82068.1"/>
    </source>
</evidence>